<dbReference type="GO" id="GO:0003677">
    <property type="term" value="F:DNA binding"/>
    <property type="evidence" value="ECO:0007669"/>
    <property type="project" value="InterPro"/>
</dbReference>
<dbReference type="InterPro" id="IPR052546">
    <property type="entry name" value="Transposase_8_domain"/>
</dbReference>
<dbReference type="SUPFAM" id="SSF46689">
    <property type="entry name" value="Homeodomain-like"/>
    <property type="match status" value="1"/>
</dbReference>
<dbReference type="InterPro" id="IPR002514">
    <property type="entry name" value="Transposase_8"/>
</dbReference>
<dbReference type="Proteomes" id="UP000387223">
    <property type="component" value="Unassembled WGS sequence"/>
</dbReference>
<evidence type="ECO:0000256" key="2">
    <source>
        <dbReference type="SAM" id="Coils"/>
    </source>
</evidence>
<accession>A0A5M3Q0H3</accession>
<dbReference type="GO" id="GO:0006313">
    <property type="term" value="P:DNA transposition"/>
    <property type="evidence" value="ECO:0007669"/>
    <property type="project" value="InterPro"/>
</dbReference>
<dbReference type="InterPro" id="IPR009057">
    <property type="entry name" value="Homeodomain-like_sf"/>
</dbReference>
<dbReference type="EMBL" id="BGZI01000015">
    <property type="protein sequence ID" value="GBO88683.1"/>
    <property type="molecule type" value="Genomic_DNA"/>
</dbReference>
<organism evidence="3 4">
    <name type="scientific">Marinobacter salsuginis</name>
    <dbReference type="NCBI Taxonomy" id="418719"/>
    <lineage>
        <taxon>Bacteria</taxon>
        <taxon>Pseudomonadati</taxon>
        <taxon>Pseudomonadota</taxon>
        <taxon>Gammaproteobacteria</taxon>
        <taxon>Pseudomonadales</taxon>
        <taxon>Marinobacteraceae</taxon>
        <taxon>Marinobacter</taxon>
    </lineage>
</organism>
<evidence type="ECO:0000313" key="4">
    <source>
        <dbReference type="Proteomes" id="UP000387223"/>
    </source>
</evidence>
<protein>
    <recommendedName>
        <fullName evidence="5">Transposase</fullName>
    </recommendedName>
</protein>
<evidence type="ECO:0000256" key="1">
    <source>
        <dbReference type="ARBA" id="ARBA00009964"/>
    </source>
</evidence>
<dbReference type="Gene3D" id="1.10.10.10">
    <property type="entry name" value="Winged helix-like DNA-binding domain superfamily/Winged helix DNA-binding domain"/>
    <property type="match status" value="1"/>
</dbReference>
<reference evidence="3 4" key="1">
    <citation type="journal article" date="2019" name="J. Gen. Appl. Microbiol.">
        <title>Aerobic degradation of cis-dichloroethene by the marine bacterium Marinobacter salsuginis strain 5N-3.</title>
        <authorList>
            <person name="Inoue Y."/>
            <person name="Fukunaga Y."/>
            <person name="Katsumata H."/>
            <person name="Ohji S."/>
            <person name="Hosoyama A."/>
            <person name="Mori K."/>
            <person name="Ando K."/>
        </authorList>
    </citation>
    <scope>NUCLEOTIDE SEQUENCE [LARGE SCALE GENOMIC DNA]</scope>
    <source>
        <strain evidence="3 4">NBRC 109114</strain>
    </source>
</reference>
<keyword evidence="2" id="KW-0175">Coiled coil</keyword>
<feature type="coiled-coil region" evidence="2">
    <location>
        <begin position="159"/>
        <end position="186"/>
    </location>
</feature>
<dbReference type="PANTHER" id="PTHR33609">
    <property type="entry name" value="LOW CALCIUM RESPONSE LOCUS PROTEIN S"/>
    <property type="match status" value="1"/>
</dbReference>
<dbReference type="InterPro" id="IPR036388">
    <property type="entry name" value="WH-like_DNA-bd_sf"/>
</dbReference>
<evidence type="ECO:0008006" key="5">
    <source>
        <dbReference type="Google" id="ProtNLM"/>
    </source>
</evidence>
<comment type="similarity">
    <text evidence="1">Belongs to the transposase 8 family.</text>
</comment>
<proteinExistence type="inferred from homology"/>
<gene>
    <name evidence="3" type="ORF">MSSD14B_23510</name>
</gene>
<sequence length="211" mass="24350">MRKIGGQHHEKHSTVFIGLDTHKDSISVAYATDSRTEPVTYLVAIGTQHYAIRKMVRQFESRHPGCQLQFVYEAGPCGYWLYRLLLQPSPKIGACVIRVLQPTMRQTESSMKKSRYSESQIVKILKEVEGGRLVKEVCREYGISDATYYNWKSKYGGMEASNVKRLKELEEENRRLKQMYAELSLDHKLLKDVIEKNVWSAPFLQGTTDDQ</sequence>
<dbReference type="PANTHER" id="PTHR33609:SF5">
    <property type="entry name" value="LOW CALCIUM RESPONSE LOCUS PROTEIN S"/>
    <property type="match status" value="1"/>
</dbReference>
<dbReference type="AlphaFoldDB" id="A0A5M3Q0H3"/>
<dbReference type="Pfam" id="PF01527">
    <property type="entry name" value="HTH_Tnp_1"/>
    <property type="match status" value="1"/>
</dbReference>
<evidence type="ECO:0000313" key="3">
    <source>
        <dbReference type="EMBL" id="GBO88683.1"/>
    </source>
</evidence>
<name>A0A5M3Q0H3_9GAMM</name>
<comment type="caution">
    <text evidence="3">The sequence shown here is derived from an EMBL/GenBank/DDBJ whole genome shotgun (WGS) entry which is preliminary data.</text>
</comment>
<dbReference type="GO" id="GO:0004803">
    <property type="term" value="F:transposase activity"/>
    <property type="evidence" value="ECO:0007669"/>
    <property type="project" value="InterPro"/>
</dbReference>